<keyword evidence="11" id="KW-1185">Reference proteome</keyword>
<dbReference type="PANTHER" id="PTHR21304">
    <property type="entry name" value="MICOS COMPLEX SUBUNIT MIC10"/>
    <property type="match status" value="1"/>
</dbReference>
<comment type="subcellular location">
    <subcellularLocation>
        <location evidence="2 9">Mitochondrion inner membrane</location>
        <topology evidence="2 9">Single-pass membrane protein</topology>
    </subcellularLocation>
</comment>
<keyword evidence="8" id="KW-0472">Membrane</keyword>
<comment type="subunit">
    <text evidence="9">Component of the mitochondrial contact site and cristae organizing system (MICOS) complex.</text>
</comment>
<comment type="similarity">
    <text evidence="3 9">Belongs to the MICOS complex subunit Mic10 family.</text>
</comment>
<dbReference type="PANTHER" id="PTHR21304:SF0">
    <property type="entry name" value="MICOS COMPLEX SUBUNIT MIC10"/>
    <property type="match status" value="1"/>
</dbReference>
<keyword evidence="5 9" id="KW-0999">Mitochondrion inner membrane</keyword>
<dbReference type="InterPro" id="IPR007512">
    <property type="entry name" value="Mic10"/>
</dbReference>
<organism evidence="11">
    <name type="scientific">Drosophila persimilis</name>
    <name type="common">Fruit fly</name>
    <dbReference type="NCBI Taxonomy" id="7234"/>
    <lineage>
        <taxon>Eukaryota</taxon>
        <taxon>Metazoa</taxon>
        <taxon>Ecdysozoa</taxon>
        <taxon>Arthropoda</taxon>
        <taxon>Hexapoda</taxon>
        <taxon>Insecta</taxon>
        <taxon>Pterygota</taxon>
        <taxon>Neoptera</taxon>
        <taxon>Endopterygota</taxon>
        <taxon>Diptera</taxon>
        <taxon>Brachycera</taxon>
        <taxon>Muscomorpha</taxon>
        <taxon>Ephydroidea</taxon>
        <taxon>Drosophilidae</taxon>
        <taxon>Drosophila</taxon>
        <taxon>Sophophora</taxon>
    </lineage>
</organism>
<accession>B4GE71</accession>
<evidence type="ECO:0000256" key="7">
    <source>
        <dbReference type="ARBA" id="ARBA00023128"/>
    </source>
</evidence>
<evidence type="ECO:0000256" key="5">
    <source>
        <dbReference type="ARBA" id="ARBA00022792"/>
    </source>
</evidence>
<dbReference type="HOGENOM" id="CLU_2361942_0_0_1"/>
<dbReference type="Proteomes" id="UP000008744">
    <property type="component" value="Unassembled WGS sequence"/>
</dbReference>
<keyword evidence="6" id="KW-1133">Transmembrane helix</keyword>
<dbReference type="OrthoDB" id="1916310at2759"/>
<evidence type="ECO:0000256" key="9">
    <source>
        <dbReference type="RuleBase" id="RU363011"/>
    </source>
</evidence>
<dbReference type="STRING" id="7234.B4GE71"/>
<evidence type="ECO:0000256" key="1">
    <source>
        <dbReference type="ARBA" id="ARBA00002689"/>
    </source>
</evidence>
<keyword evidence="7 9" id="KW-0496">Mitochondrion</keyword>
<dbReference type="PhylomeDB" id="B4GE71"/>
<gene>
    <name evidence="10" type="primary">Dper\GL21878</name>
    <name evidence="10" type="ORF">Dper_GL21878</name>
</gene>
<name>B4GE71_DROPE</name>
<dbReference type="Pfam" id="PF04418">
    <property type="entry name" value="DUF543"/>
    <property type="match status" value="1"/>
</dbReference>
<evidence type="ECO:0000313" key="10">
    <source>
        <dbReference type="EMBL" id="EDW33906.1"/>
    </source>
</evidence>
<sequence>MSHLTCRSASNKYLCGCIIEYLLKFHIGEIREEGVQLIYNTHTCIHKIHFSGGGLIIGSAVSLLFFRRRAWPAWLGTGFGIGVAYRTCEKDLNSLK</sequence>
<keyword evidence="4" id="KW-0812">Transmembrane</keyword>
<dbReference type="GO" id="GO:0061617">
    <property type="term" value="C:MICOS complex"/>
    <property type="evidence" value="ECO:0007669"/>
    <property type="project" value="UniProtKB-UniRule"/>
</dbReference>
<evidence type="ECO:0000313" key="11">
    <source>
        <dbReference type="Proteomes" id="UP000008744"/>
    </source>
</evidence>
<dbReference type="eggNOG" id="KOG4604">
    <property type="taxonomic scope" value="Eukaryota"/>
</dbReference>
<dbReference type="OMA" id="YNTHTCI"/>
<dbReference type="EMBL" id="CH479182">
    <property type="protein sequence ID" value="EDW33906.1"/>
    <property type="molecule type" value="Genomic_DNA"/>
</dbReference>
<evidence type="ECO:0000256" key="4">
    <source>
        <dbReference type="ARBA" id="ARBA00022692"/>
    </source>
</evidence>
<evidence type="ECO:0000256" key="3">
    <source>
        <dbReference type="ARBA" id="ARBA00006792"/>
    </source>
</evidence>
<dbReference type="AlphaFoldDB" id="B4GE71"/>
<protein>
    <recommendedName>
        <fullName evidence="9">MICOS complex subunit MIC10</fullName>
    </recommendedName>
</protein>
<proteinExistence type="inferred from homology"/>
<comment type="function">
    <text evidence="1 9">Component of the MICOS complex, a large protein complex of the mitochondrial inner membrane that plays crucial roles in the maintenance of crista junctions, inner membrane architecture, and formation of contact sites to the outer membrane.</text>
</comment>
<evidence type="ECO:0000256" key="6">
    <source>
        <dbReference type="ARBA" id="ARBA00022989"/>
    </source>
</evidence>
<reference evidence="10 11" key="1">
    <citation type="journal article" date="2007" name="Nature">
        <title>Evolution of genes and genomes on the Drosophila phylogeny.</title>
        <authorList>
            <consortium name="Drosophila 12 Genomes Consortium"/>
            <person name="Clark A.G."/>
            <person name="Eisen M.B."/>
            <person name="Smith D.R."/>
            <person name="Bergman C.M."/>
            <person name="Oliver B."/>
            <person name="Markow T.A."/>
            <person name="Kaufman T.C."/>
            <person name="Kellis M."/>
            <person name="Gelbart W."/>
            <person name="Iyer V.N."/>
            <person name="Pollard D.A."/>
            <person name="Sackton T.B."/>
            <person name="Larracuente A.M."/>
            <person name="Singh N.D."/>
            <person name="Abad J.P."/>
            <person name="Abt D.N."/>
            <person name="Adryan B."/>
            <person name="Aguade M."/>
            <person name="Akashi H."/>
            <person name="Anderson W.W."/>
            <person name="Aquadro C.F."/>
            <person name="Ardell D.H."/>
            <person name="Arguello R."/>
            <person name="Artieri C.G."/>
            <person name="Barbash D.A."/>
            <person name="Barker D."/>
            <person name="Barsanti P."/>
            <person name="Batterham P."/>
            <person name="Batzoglou S."/>
            <person name="Begun D."/>
            <person name="Bhutkar A."/>
            <person name="Blanco E."/>
            <person name="Bosak S.A."/>
            <person name="Bradley R.K."/>
            <person name="Brand A.D."/>
            <person name="Brent M.R."/>
            <person name="Brooks A.N."/>
            <person name="Brown R.H."/>
            <person name="Butlin R.K."/>
            <person name="Caggese C."/>
            <person name="Calvi B.R."/>
            <person name="Bernardo de Carvalho A."/>
            <person name="Caspi A."/>
            <person name="Castrezana S."/>
            <person name="Celniker S.E."/>
            <person name="Chang J.L."/>
            <person name="Chapple C."/>
            <person name="Chatterji S."/>
            <person name="Chinwalla A."/>
            <person name="Civetta A."/>
            <person name="Clifton S.W."/>
            <person name="Comeron J.M."/>
            <person name="Costello J.C."/>
            <person name="Coyne J.A."/>
            <person name="Daub J."/>
            <person name="David R.G."/>
            <person name="Delcher A.L."/>
            <person name="Delehaunty K."/>
            <person name="Do C.B."/>
            <person name="Ebling H."/>
            <person name="Edwards K."/>
            <person name="Eickbush T."/>
            <person name="Evans J.D."/>
            <person name="Filipski A."/>
            <person name="Findeiss S."/>
            <person name="Freyhult E."/>
            <person name="Fulton L."/>
            <person name="Fulton R."/>
            <person name="Garcia A.C."/>
            <person name="Gardiner A."/>
            <person name="Garfield D.A."/>
            <person name="Garvin B.E."/>
            <person name="Gibson G."/>
            <person name="Gilbert D."/>
            <person name="Gnerre S."/>
            <person name="Godfrey J."/>
            <person name="Good R."/>
            <person name="Gotea V."/>
            <person name="Gravely B."/>
            <person name="Greenberg A.J."/>
            <person name="Griffiths-Jones S."/>
            <person name="Gross S."/>
            <person name="Guigo R."/>
            <person name="Gustafson E.A."/>
            <person name="Haerty W."/>
            <person name="Hahn M.W."/>
            <person name="Halligan D.L."/>
            <person name="Halpern A.L."/>
            <person name="Halter G.M."/>
            <person name="Han M.V."/>
            <person name="Heger A."/>
            <person name="Hillier L."/>
            <person name="Hinrichs A.S."/>
            <person name="Holmes I."/>
            <person name="Hoskins R.A."/>
            <person name="Hubisz M.J."/>
            <person name="Hultmark D."/>
            <person name="Huntley M.A."/>
            <person name="Jaffe D.B."/>
            <person name="Jagadeeshan S."/>
            <person name="Jeck W.R."/>
            <person name="Johnson J."/>
            <person name="Jones C.D."/>
            <person name="Jordan W.C."/>
            <person name="Karpen G.H."/>
            <person name="Kataoka E."/>
            <person name="Keightley P.D."/>
            <person name="Kheradpour P."/>
            <person name="Kirkness E.F."/>
            <person name="Koerich L.B."/>
            <person name="Kristiansen K."/>
            <person name="Kudrna D."/>
            <person name="Kulathinal R.J."/>
            <person name="Kumar S."/>
            <person name="Kwok R."/>
            <person name="Lander E."/>
            <person name="Langley C.H."/>
            <person name="Lapoint R."/>
            <person name="Lazzaro B.P."/>
            <person name="Lee S.J."/>
            <person name="Levesque L."/>
            <person name="Li R."/>
            <person name="Lin C.F."/>
            <person name="Lin M.F."/>
            <person name="Lindblad-Toh K."/>
            <person name="Llopart A."/>
            <person name="Long M."/>
            <person name="Low L."/>
            <person name="Lozovsky E."/>
            <person name="Lu J."/>
            <person name="Luo M."/>
            <person name="Machado C.A."/>
            <person name="Makalowski W."/>
            <person name="Marzo M."/>
            <person name="Matsuda M."/>
            <person name="Matzkin L."/>
            <person name="McAllister B."/>
            <person name="McBride C.S."/>
            <person name="McKernan B."/>
            <person name="McKernan K."/>
            <person name="Mendez-Lago M."/>
            <person name="Minx P."/>
            <person name="Mollenhauer M.U."/>
            <person name="Montooth K."/>
            <person name="Mount S.M."/>
            <person name="Mu X."/>
            <person name="Myers E."/>
            <person name="Negre B."/>
            <person name="Newfeld S."/>
            <person name="Nielsen R."/>
            <person name="Noor M.A."/>
            <person name="O'Grady P."/>
            <person name="Pachter L."/>
            <person name="Papaceit M."/>
            <person name="Parisi M.J."/>
            <person name="Parisi M."/>
            <person name="Parts L."/>
            <person name="Pedersen J.S."/>
            <person name="Pesole G."/>
            <person name="Phillippy A.M."/>
            <person name="Ponting C.P."/>
            <person name="Pop M."/>
            <person name="Porcelli D."/>
            <person name="Powell J.R."/>
            <person name="Prohaska S."/>
            <person name="Pruitt K."/>
            <person name="Puig M."/>
            <person name="Quesneville H."/>
            <person name="Ram K.R."/>
            <person name="Rand D."/>
            <person name="Rasmussen M.D."/>
            <person name="Reed L.K."/>
            <person name="Reenan R."/>
            <person name="Reily A."/>
            <person name="Remington K.A."/>
            <person name="Rieger T.T."/>
            <person name="Ritchie M.G."/>
            <person name="Robin C."/>
            <person name="Rogers Y.H."/>
            <person name="Rohde C."/>
            <person name="Rozas J."/>
            <person name="Rubenfield M.J."/>
            <person name="Ruiz A."/>
            <person name="Russo S."/>
            <person name="Salzberg S.L."/>
            <person name="Sanchez-Gracia A."/>
            <person name="Saranga D.J."/>
            <person name="Sato H."/>
            <person name="Schaeffer S.W."/>
            <person name="Schatz M.C."/>
            <person name="Schlenke T."/>
            <person name="Schwartz R."/>
            <person name="Segarra C."/>
            <person name="Singh R.S."/>
            <person name="Sirot L."/>
            <person name="Sirota M."/>
            <person name="Sisneros N.B."/>
            <person name="Smith C.D."/>
            <person name="Smith T.F."/>
            <person name="Spieth J."/>
            <person name="Stage D.E."/>
            <person name="Stark A."/>
            <person name="Stephan W."/>
            <person name="Strausberg R.L."/>
            <person name="Strempel S."/>
            <person name="Sturgill D."/>
            <person name="Sutton G."/>
            <person name="Sutton G.G."/>
            <person name="Tao W."/>
            <person name="Teichmann S."/>
            <person name="Tobari Y.N."/>
            <person name="Tomimura Y."/>
            <person name="Tsolas J.M."/>
            <person name="Valente V.L."/>
            <person name="Venter E."/>
            <person name="Venter J.C."/>
            <person name="Vicario S."/>
            <person name="Vieira F.G."/>
            <person name="Vilella A.J."/>
            <person name="Villasante A."/>
            <person name="Walenz B."/>
            <person name="Wang J."/>
            <person name="Wasserman M."/>
            <person name="Watts T."/>
            <person name="Wilson D."/>
            <person name="Wilson R.K."/>
            <person name="Wing R.A."/>
            <person name="Wolfner M.F."/>
            <person name="Wong A."/>
            <person name="Wong G.K."/>
            <person name="Wu C.I."/>
            <person name="Wu G."/>
            <person name="Yamamoto D."/>
            <person name="Yang H.P."/>
            <person name="Yang S.P."/>
            <person name="Yorke J.A."/>
            <person name="Yoshida K."/>
            <person name="Zdobnov E."/>
            <person name="Zhang P."/>
            <person name="Zhang Y."/>
            <person name="Zimin A.V."/>
            <person name="Baldwin J."/>
            <person name="Abdouelleil A."/>
            <person name="Abdulkadir J."/>
            <person name="Abebe A."/>
            <person name="Abera B."/>
            <person name="Abreu J."/>
            <person name="Acer S.C."/>
            <person name="Aftuck L."/>
            <person name="Alexander A."/>
            <person name="An P."/>
            <person name="Anderson E."/>
            <person name="Anderson S."/>
            <person name="Arachi H."/>
            <person name="Azer M."/>
            <person name="Bachantsang P."/>
            <person name="Barry A."/>
            <person name="Bayul T."/>
            <person name="Berlin A."/>
            <person name="Bessette D."/>
            <person name="Bloom T."/>
            <person name="Blye J."/>
            <person name="Boguslavskiy L."/>
            <person name="Bonnet C."/>
            <person name="Boukhgalter B."/>
            <person name="Bourzgui I."/>
            <person name="Brown A."/>
            <person name="Cahill P."/>
            <person name="Channer S."/>
            <person name="Cheshatsang Y."/>
            <person name="Chuda L."/>
            <person name="Citroen M."/>
            <person name="Collymore A."/>
            <person name="Cooke P."/>
            <person name="Costello M."/>
            <person name="D'Aco K."/>
            <person name="Daza R."/>
            <person name="De Haan G."/>
            <person name="DeGray S."/>
            <person name="DeMaso C."/>
            <person name="Dhargay N."/>
            <person name="Dooley K."/>
            <person name="Dooley E."/>
            <person name="Doricent M."/>
            <person name="Dorje P."/>
            <person name="Dorjee K."/>
            <person name="Dupes A."/>
            <person name="Elong R."/>
            <person name="Falk J."/>
            <person name="Farina A."/>
            <person name="Faro S."/>
            <person name="Ferguson D."/>
            <person name="Fisher S."/>
            <person name="Foley C.D."/>
            <person name="Franke A."/>
            <person name="Friedrich D."/>
            <person name="Gadbois L."/>
            <person name="Gearin G."/>
            <person name="Gearin C.R."/>
            <person name="Giannoukos G."/>
            <person name="Goode T."/>
            <person name="Graham J."/>
            <person name="Grandbois E."/>
            <person name="Grewal S."/>
            <person name="Gyaltsen K."/>
            <person name="Hafez N."/>
            <person name="Hagos B."/>
            <person name="Hall J."/>
            <person name="Henson C."/>
            <person name="Hollinger A."/>
            <person name="Honan T."/>
            <person name="Huard M.D."/>
            <person name="Hughes L."/>
            <person name="Hurhula B."/>
            <person name="Husby M.E."/>
            <person name="Kamat A."/>
            <person name="Kanga B."/>
            <person name="Kashin S."/>
            <person name="Khazanovich D."/>
            <person name="Kisner P."/>
            <person name="Lance K."/>
            <person name="Lara M."/>
            <person name="Lee W."/>
            <person name="Lennon N."/>
            <person name="Letendre F."/>
            <person name="LeVine R."/>
            <person name="Lipovsky A."/>
            <person name="Liu X."/>
            <person name="Liu J."/>
            <person name="Liu S."/>
            <person name="Lokyitsang T."/>
            <person name="Lokyitsang Y."/>
            <person name="Lubonja R."/>
            <person name="Lui A."/>
            <person name="MacDonald P."/>
            <person name="Magnisalis V."/>
            <person name="Maru K."/>
            <person name="Matthews C."/>
            <person name="McCusker W."/>
            <person name="McDonough S."/>
            <person name="Mehta T."/>
            <person name="Meldrim J."/>
            <person name="Meneus L."/>
            <person name="Mihai O."/>
            <person name="Mihalev A."/>
            <person name="Mihova T."/>
            <person name="Mittelman R."/>
            <person name="Mlenga V."/>
            <person name="Montmayeur A."/>
            <person name="Mulrain L."/>
            <person name="Navidi A."/>
            <person name="Naylor J."/>
            <person name="Negash T."/>
            <person name="Nguyen T."/>
            <person name="Nguyen N."/>
            <person name="Nicol R."/>
            <person name="Norbu C."/>
            <person name="Norbu N."/>
            <person name="Novod N."/>
            <person name="O'Neill B."/>
            <person name="Osman S."/>
            <person name="Markiewicz E."/>
            <person name="Oyono O.L."/>
            <person name="Patti C."/>
            <person name="Phunkhang P."/>
            <person name="Pierre F."/>
            <person name="Priest M."/>
            <person name="Raghuraman S."/>
            <person name="Rege F."/>
            <person name="Reyes R."/>
            <person name="Rise C."/>
            <person name="Rogov P."/>
            <person name="Ross K."/>
            <person name="Ryan E."/>
            <person name="Settipalli S."/>
            <person name="Shea T."/>
            <person name="Sherpa N."/>
            <person name="Shi L."/>
            <person name="Shih D."/>
            <person name="Sparrow T."/>
            <person name="Spaulding J."/>
            <person name="Stalker J."/>
            <person name="Stange-Thomann N."/>
            <person name="Stavropoulos S."/>
            <person name="Stone C."/>
            <person name="Strader C."/>
            <person name="Tesfaye S."/>
            <person name="Thomson T."/>
            <person name="Thoulutsang Y."/>
            <person name="Thoulutsang D."/>
            <person name="Topham K."/>
            <person name="Topping I."/>
            <person name="Tsamla T."/>
            <person name="Vassiliev H."/>
            <person name="Vo A."/>
            <person name="Wangchuk T."/>
            <person name="Wangdi T."/>
            <person name="Weiand M."/>
            <person name="Wilkinson J."/>
            <person name="Wilson A."/>
            <person name="Yadav S."/>
            <person name="Young G."/>
            <person name="Yu Q."/>
            <person name="Zembek L."/>
            <person name="Zhong D."/>
            <person name="Zimmer A."/>
            <person name="Zwirko Z."/>
            <person name="Jaffe D.B."/>
            <person name="Alvarez P."/>
            <person name="Brockman W."/>
            <person name="Butler J."/>
            <person name="Chin C."/>
            <person name="Gnerre S."/>
            <person name="Grabherr M."/>
            <person name="Kleber M."/>
            <person name="Mauceli E."/>
            <person name="MacCallum I."/>
        </authorList>
    </citation>
    <scope>NUCLEOTIDE SEQUENCE [LARGE SCALE GENOMIC DNA]</scope>
    <source>
        <strain evidence="11">MSH-3 / Tucson 14011-0111.49</strain>
    </source>
</reference>
<evidence type="ECO:0000256" key="8">
    <source>
        <dbReference type="ARBA" id="ARBA00023136"/>
    </source>
</evidence>
<evidence type="ECO:0000256" key="2">
    <source>
        <dbReference type="ARBA" id="ARBA00004434"/>
    </source>
</evidence>